<dbReference type="Proteomes" id="UP000199134">
    <property type="component" value="Unassembled WGS sequence"/>
</dbReference>
<evidence type="ECO:0000313" key="1">
    <source>
        <dbReference type="EMBL" id="SDH16723.1"/>
    </source>
</evidence>
<organism evidence="2 4">
    <name type="scientific">Prevotella communis</name>
    <dbReference type="NCBI Taxonomy" id="2913614"/>
    <lineage>
        <taxon>Bacteria</taxon>
        <taxon>Pseudomonadati</taxon>
        <taxon>Bacteroidota</taxon>
        <taxon>Bacteroidia</taxon>
        <taxon>Bacteroidales</taxon>
        <taxon>Prevotellaceae</taxon>
        <taxon>Prevotella</taxon>
    </lineage>
</organism>
<reference evidence="1 4" key="2">
    <citation type="submission" date="2016-10" db="EMBL/GenBank/DDBJ databases">
        <authorList>
            <person name="de Groot N.N."/>
        </authorList>
    </citation>
    <scope>NUCLEOTIDE SEQUENCE [LARGE SCALE GENOMIC DNA]</scope>
    <source>
        <strain evidence="4">BP1-145</strain>
        <strain evidence="1">BP1-148</strain>
    </source>
</reference>
<sequence length="150" mass="16862">MLILMAAQLVLTGCSRQTVYSHYENIGTEGWERRDSVAYVVPVRKGGTFEEEVGIRSTRIYPYMNIALIVSQEAQPSGAHRQDTVYMNLTDEKGHGEGEGVSYRQLTAPVSRIQLQDGDTLRVSIRHYMHRENLPGIKDVGFSMTRADEG</sequence>
<keyword evidence="2" id="KW-0449">Lipoprotein</keyword>
<name>A0A1H0HTN2_9BACT</name>
<gene>
    <name evidence="2" type="ORF">SAMN04487900_1127</name>
    <name evidence="1" type="ORF">SAMN04487901_11870</name>
</gene>
<dbReference type="EMBL" id="FNIW01000012">
    <property type="protein sequence ID" value="SDO22508.1"/>
    <property type="molecule type" value="Genomic_DNA"/>
</dbReference>
<protein>
    <submittedName>
        <fullName evidence="2">Gliding motility-associated lipoprotein GldH</fullName>
    </submittedName>
</protein>
<evidence type="ECO:0000313" key="4">
    <source>
        <dbReference type="Proteomes" id="UP000199134"/>
    </source>
</evidence>
<accession>A0A1H0HTN2</accession>
<evidence type="ECO:0000313" key="2">
    <source>
        <dbReference type="EMBL" id="SDO22508.1"/>
    </source>
</evidence>
<dbReference type="Proteomes" id="UP000198779">
    <property type="component" value="Unassembled WGS sequence"/>
</dbReference>
<evidence type="ECO:0000313" key="3">
    <source>
        <dbReference type="Proteomes" id="UP000198779"/>
    </source>
</evidence>
<dbReference type="InterPro" id="IPR020018">
    <property type="entry name" value="Motility-assoc_lipoprot_GldH"/>
</dbReference>
<dbReference type="Pfam" id="PF14109">
    <property type="entry name" value="GldH_lipo"/>
    <property type="match status" value="1"/>
</dbReference>
<dbReference type="STRING" id="645274.SAMN04487901_11870"/>
<accession>A0A1G8A763</accession>
<dbReference type="AlphaFoldDB" id="A0A1H0HTN2"/>
<dbReference type="EMBL" id="FNCQ01000018">
    <property type="protein sequence ID" value="SDH16723.1"/>
    <property type="molecule type" value="Genomic_DNA"/>
</dbReference>
<reference evidence="2 3" key="1">
    <citation type="submission" date="2016-10" db="EMBL/GenBank/DDBJ databases">
        <authorList>
            <person name="Varghese N."/>
            <person name="Submissions S."/>
        </authorList>
    </citation>
    <scope>NUCLEOTIDE SEQUENCE</scope>
    <source>
        <strain evidence="2">BP1-145</strain>
        <strain evidence="3">BP1-148</strain>
    </source>
</reference>
<proteinExistence type="predicted"/>
<keyword evidence="3" id="KW-1185">Reference proteome</keyword>